<evidence type="ECO:0000256" key="1">
    <source>
        <dbReference type="ARBA" id="ARBA00010923"/>
    </source>
</evidence>
<keyword evidence="6" id="KW-1185">Reference proteome</keyword>
<accession>A0A379C6Z5</accession>
<protein>
    <submittedName>
        <fullName evidence="5">EcoKI restriction-modification system protein HsdS</fullName>
    </submittedName>
</protein>
<dbReference type="Gene3D" id="3.90.220.20">
    <property type="entry name" value="DNA methylase specificity domains"/>
    <property type="match status" value="2"/>
</dbReference>
<keyword evidence="2" id="KW-0680">Restriction system</keyword>
<gene>
    <name evidence="5" type="ORF">NCTC12872_00102</name>
</gene>
<dbReference type="InterPro" id="IPR044946">
    <property type="entry name" value="Restrct_endonuc_typeI_TRD_sf"/>
</dbReference>
<name>A0A379C6Z5_9PAST</name>
<dbReference type="InterPro" id="IPR000055">
    <property type="entry name" value="Restrct_endonuc_typeI_TRD"/>
</dbReference>
<proteinExistence type="inferred from homology"/>
<dbReference type="RefSeq" id="WP_115314662.1">
    <property type="nucleotide sequence ID" value="NZ_LWIF01000001.1"/>
</dbReference>
<reference evidence="5 6" key="1">
    <citation type="submission" date="2018-06" db="EMBL/GenBank/DDBJ databases">
        <authorList>
            <consortium name="Pathogen Informatics"/>
            <person name="Doyle S."/>
        </authorList>
    </citation>
    <scope>NUCLEOTIDE SEQUENCE [LARGE SCALE GENOMIC DNA]</scope>
    <source>
        <strain evidence="5 6">NCTC12872</strain>
    </source>
</reference>
<dbReference type="GO" id="GO:0009307">
    <property type="term" value="P:DNA restriction-modification system"/>
    <property type="evidence" value="ECO:0007669"/>
    <property type="project" value="UniProtKB-KW"/>
</dbReference>
<dbReference type="EMBL" id="UGTA01000001">
    <property type="protein sequence ID" value="SUB58152.1"/>
    <property type="molecule type" value="Genomic_DNA"/>
</dbReference>
<keyword evidence="3" id="KW-0238">DNA-binding</keyword>
<evidence type="ECO:0000259" key="4">
    <source>
        <dbReference type="Pfam" id="PF01420"/>
    </source>
</evidence>
<dbReference type="CDD" id="cd17244">
    <property type="entry name" value="RMtype1_S_Apa101655I-TRD2-CR2_like"/>
    <property type="match status" value="1"/>
</dbReference>
<evidence type="ECO:0000313" key="5">
    <source>
        <dbReference type="EMBL" id="SUB58152.1"/>
    </source>
</evidence>
<dbReference type="CDD" id="cd17243">
    <property type="entry name" value="RMtype1_S_AchA6I-TRD2-CR2_like"/>
    <property type="match status" value="1"/>
</dbReference>
<evidence type="ECO:0000313" key="6">
    <source>
        <dbReference type="Proteomes" id="UP000255417"/>
    </source>
</evidence>
<comment type="similarity">
    <text evidence="1">Belongs to the type-I restriction system S methylase family.</text>
</comment>
<dbReference type="InterPro" id="IPR052021">
    <property type="entry name" value="Type-I_RS_S_subunit"/>
</dbReference>
<dbReference type="OrthoDB" id="9798929at2"/>
<feature type="domain" description="Type I restriction modification DNA specificity" evidence="4">
    <location>
        <begin position="258"/>
        <end position="437"/>
    </location>
</feature>
<dbReference type="PANTHER" id="PTHR30408">
    <property type="entry name" value="TYPE-1 RESTRICTION ENZYME ECOKI SPECIFICITY PROTEIN"/>
    <property type="match status" value="1"/>
</dbReference>
<dbReference type="SUPFAM" id="SSF116734">
    <property type="entry name" value="DNA methylase specificity domain"/>
    <property type="match status" value="2"/>
</dbReference>
<feature type="domain" description="Type I restriction modification DNA specificity" evidence="4">
    <location>
        <begin position="1"/>
        <end position="179"/>
    </location>
</feature>
<evidence type="ECO:0000256" key="2">
    <source>
        <dbReference type="ARBA" id="ARBA00022747"/>
    </source>
</evidence>
<organism evidence="5 6">
    <name type="scientific">Phocoenobacter uteri</name>
    <dbReference type="NCBI Taxonomy" id="146806"/>
    <lineage>
        <taxon>Bacteria</taxon>
        <taxon>Pseudomonadati</taxon>
        <taxon>Pseudomonadota</taxon>
        <taxon>Gammaproteobacteria</taxon>
        <taxon>Pasteurellales</taxon>
        <taxon>Pasteurellaceae</taxon>
        <taxon>Phocoenobacter</taxon>
    </lineage>
</organism>
<evidence type="ECO:0000256" key="3">
    <source>
        <dbReference type="ARBA" id="ARBA00023125"/>
    </source>
</evidence>
<dbReference type="REBASE" id="405496">
    <property type="entry name" value="S.Put12872I"/>
</dbReference>
<dbReference type="Pfam" id="PF01420">
    <property type="entry name" value="Methylase_S"/>
    <property type="match status" value="2"/>
</dbReference>
<dbReference type="GO" id="GO:0003677">
    <property type="term" value="F:DNA binding"/>
    <property type="evidence" value="ECO:0007669"/>
    <property type="project" value="UniProtKB-KW"/>
</dbReference>
<dbReference type="PANTHER" id="PTHR30408:SF13">
    <property type="entry name" value="TYPE I RESTRICTION ENZYME HINDI SPECIFICITY SUBUNIT"/>
    <property type="match status" value="1"/>
</dbReference>
<dbReference type="Proteomes" id="UP000255417">
    <property type="component" value="Unassembled WGS sequence"/>
</dbReference>
<sequence>MSNWETKNLFDVIDIIGGGTPKRSNSEYWNGNINWLSVADFNNNSRFISSSAETITELGLVKSSTKLLKKGQLIISARGTVGCIAQLSKEMAFNQSCYGLNGKDGIIDNGFLYYSLKNSIAELKQKTHGAVFDTITRETFKNIKITYPSLRTQIDIANKLGFLDKKIQLNTKTNQTLENIAQAIFKSWFIDFDPVHTKANALANGDDIQTANRKAMMTLSGKTDTELTEMAQQSPTEYAQLHQTAQAFPSEFGENGLPLGWEMKPSDSLFDIAIGKTPPRKEQEWFSNNKNDVQWISIKDMGNSGTFIFNSSEYLTHTAVDKFNVRRIPTNTVLLSFKLTVGRVVITTCETTTNEAIAHFKLNNKKSILTSEFLYCYLKSFDFNNLGSTSSIATAVNSKTIKSMPILNVPQGVLLEFQNKILSIFEQIKNNQIEINSLIEIRDTLLPKLLNGEL</sequence>
<dbReference type="AlphaFoldDB" id="A0A379C6Z5"/>